<comment type="caution">
    <text evidence="1">The sequence shown here is derived from an EMBL/GenBank/DDBJ whole genome shotgun (WGS) entry which is preliminary data.</text>
</comment>
<gene>
    <name evidence="1" type="ORF">EDS130_LOCUS46698</name>
</gene>
<protein>
    <submittedName>
        <fullName evidence="1">Uncharacterized protein</fullName>
    </submittedName>
</protein>
<feature type="non-terminal residue" evidence="1">
    <location>
        <position position="104"/>
    </location>
</feature>
<dbReference type="OrthoDB" id="10054743at2759"/>
<dbReference type="AlphaFoldDB" id="A0A815XZ62"/>
<evidence type="ECO:0000313" key="2">
    <source>
        <dbReference type="Proteomes" id="UP000663852"/>
    </source>
</evidence>
<evidence type="ECO:0000313" key="1">
    <source>
        <dbReference type="EMBL" id="CAF1563363.1"/>
    </source>
</evidence>
<name>A0A815XZ62_ADIRI</name>
<proteinExistence type="predicted"/>
<reference evidence="1" key="1">
    <citation type="submission" date="2021-02" db="EMBL/GenBank/DDBJ databases">
        <authorList>
            <person name="Nowell W R."/>
        </authorList>
    </citation>
    <scope>NUCLEOTIDE SEQUENCE</scope>
</reference>
<dbReference type="EMBL" id="CAJNOJ010003207">
    <property type="protein sequence ID" value="CAF1563363.1"/>
    <property type="molecule type" value="Genomic_DNA"/>
</dbReference>
<dbReference type="Proteomes" id="UP000663852">
    <property type="component" value="Unassembled WGS sequence"/>
</dbReference>
<feature type="non-terminal residue" evidence="1">
    <location>
        <position position="1"/>
    </location>
</feature>
<sequence length="104" mass="11714">TGEPARNCHECPDAPQCGTNDFLDISRCPIHSCNTTCLVSDTFDDPLTGEQCYQSQCAPAYLDNDLTGFFGGKYRIDIEAIVYLAQDRSKYYLWEMDVYCGAYN</sequence>
<organism evidence="1 2">
    <name type="scientific">Adineta ricciae</name>
    <name type="common">Rotifer</name>
    <dbReference type="NCBI Taxonomy" id="249248"/>
    <lineage>
        <taxon>Eukaryota</taxon>
        <taxon>Metazoa</taxon>
        <taxon>Spiralia</taxon>
        <taxon>Gnathifera</taxon>
        <taxon>Rotifera</taxon>
        <taxon>Eurotatoria</taxon>
        <taxon>Bdelloidea</taxon>
        <taxon>Adinetida</taxon>
        <taxon>Adinetidae</taxon>
        <taxon>Adineta</taxon>
    </lineage>
</organism>
<accession>A0A815XZ62</accession>